<dbReference type="NCBIfam" id="TIGR01766">
    <property type="entry name" value="IS200/IS605 family accessory protein TnpB-like domain"/>
    <property type="match status" value="1"/>
</dbReference>
<keyword evidence="3" id="KW-0815">Transposition</keyword>
<keyword evidence="4" id="KW-0238">DNA-binding</keyword>
<dbReference type="Pfam" id="PF01385">
    <property type="entry name" value="OrfB_IS605"/>
    <property type="match status" value="1"/>
</dbReference>
<evidence type="ECO:0000256" key="1">
    <source>
        <dbReference type="ARBA" id="ARBA00008761"/>
    </source>
</evidence>
<evidence type="ECO:0000259" key="6">
    <source>
        <dbReference type="Pfam" id="PF01385"/>
    </source>
</evidence>
<dbReference type="GO" id="GO:0003677">
    <property type="term" value="F:DNA binding"/>
    <property type="evidence" value="ECO:0007669"/>
    <property type="project" value="UniProtKB-KW"/>
</dbReference>
<dbReference type="InterPro" id="IPR001959">
    <property type="entry name" value="Transposase"/>
</dbReference>
<dbReference type="STRING" id="1313296.SAMN05661091_1897"/>
<evidence type="ECO:0000259" key="7">
    <source>
        <dbReference type="Pfam" id="PF07282"/>
    </source>
</evidence>
<feature type="domain" description="Cas12f1-like TNB" evidence="7">
    <location>
        <begin position="284"/>
        <end position="346"/>
    </location>
</feature>
<name>A0A1X7H7T0_9BACL</name>
<comment type="similarity">
    <text evidence="1">In the C-terminal section; belongs to the transposase 35 family.</text>
</comment>
<dbReference type="InterPro" id="IPR010095">
    <property type="entry name" value="Cas12f1-like_TNB"/>
</dbReference>
<organism evidence="8 9">
    <name type="scientific">Paenibacillus uliginis N3/975</name>
    <dbReference type="NCBI Taxonomy" id="1313296"/>
    <lineage>
        <taxon>Bacteria</taxon>
        <taxon>Bacillati</taxon>
        <taxon>Bacillota</taxon>
        <taxon>Bacilli</taxon>
        <taxon>Bacillales</taxon>
        <taxon>Paenibacillaceae</taxon>
        <taxon>Paenibacillus</taxon>
    </lineage>
</organism>
<keyword evidence="9" id="KW-1185">Reference proteome</keyword>
<gene>
    <name evidence="8" type="ORF">SAMN05661091_1897</name>
</gene>
<dbReference type="EMBL" id="LT840184">
    <property type="protein sequence ID" value="SMF80864.1"/>
    <property type="molecule type" value="Genomic_DNA"/>
</dbReference>
<reference evidence="8 9" key="1">
    <citation type="submission" date="2017-04" db="EMBL/GenBank/DDBJ databases">
        <authorList>
            <person name="Afonso C.L."/>
            <person name="Miller P.J."/>
            <person name="Scott M.A."/>
            <person name="Spackman E."/>
            <person name="Goraichik I."/>
            <person name="Dimitrov K.M."/>
            <person name="Suarez D.L."/>
            <person name="Swayne D.E."/>
        </authorList>
    </citation>
    <scope>NUCLEOTIDE SEQUENCE [LARGE SCALE GENOMIC DNA]</scope>
    <source>
        <strain evidence="8 9">N3/975</strain>
    </source>
</reference>
<dbReference type="PANTHER" id="PTHR30405:SF11">
    <property type="entry name" value="RNA-GUIDED DNA ENDONUCLEASE RV2885C-RELATED"/>
    <property type="match status" value="1"/>
</dbReference>
<evidence type="ECO:0000256" key="5">
    <source>
        <dbReference type="ARBA" id="ARBA00023172"/>
    </source>
</evidence>
<dbReference type="RefSeq" id="WP_208918760.1">
    <property type="nucleotide sequence ID" value="NZ_LT840184.1"/>
</dbReference>
<dbReference type="Proteomes" id="UP000192940">
    <property type="component" value="Chromosome I"/>
</dbReference>
<dbReference type="PANTHER" id="PTHR30405">
    <property type="entry name" value="TRANSPOSASE"/>
    <property type="match status" value="1"/>
</dbReference>
<accession>A0A1X7H7T0</accession>
<protein>
    <submittedName>
        <fullName evidence="8">Putative transposase</fullName>
    </submittedName>
</protein>
<sequence length="359" mass="41305">MAQTITVKVKLLPTTEQIQRLKQSSNEYIQVINMLVAEMVEEKKSTKKTTKNVPANLPSAVKNQAIKDAKSVFSTKVKKSKYTIVPILKKPVCVWNNQNYSFDFTHISIPLMVEGKSNRVKIRALFIDKDNRNFDLLKHKLGTLRITQNSGKWVAQISVTIPTTEKTGTRVLGVDLGLKVPAVAITEDDKVRFFGNGRENKYRKRKFRNVRKMLGKQKKVNAIRNLDDKEQRWMKDKDHKISREIVNFAVENKISVIRLEQLTKIRQTTRTSRKNEKNQHTWSFYRLSTFIEYKANLVGIKVEYVNPANTSQSCPKCPERNKAQDRRYKCPCGFENHRDIVGAMNIRYATVVGGNSQSA</sequence>
<evidence type="ECO:0000256" key="3">
    <source>
        <dbReference type="ARBA" id="ARBA00022578"/>
    </source>
</evidence>
<dbReference type="InterPro" id="IPR051399">
    <property type="entry name" value="RNA-guided_DNA_endo/Transpos"/>
</dbReference>
<comment type="similarity">
    <text evidence="2">In the N-terminal section; belongs to the transposase 2 family.</text>
</comment>
<evidence type="ECO:0000256" key="4">
    <source>
        <dbReference type="ARBA" id="ARBA00023125"/>
    </source>
</evidence>
<dbReference type="NCBIfam" id="NF040570">
    <property type="entry name" value="guided_TnpB"/>
    <property type="match status" value="1"/>
</dbReference>
<dbReference type="Pfam" id="PF07282">
    <property type="entry name" value="Cas12f1-like_TNB"/>
    <property type="match status" value="1"/>
</dbReference>
<evidence type="ECO:0000313" key="8">
    <source>
        <dbReference type="EMBL" id="SMF80864.1"/>
    </source>
</evidence>
<dbReference type="GO" id="GO:0032196">
    <property type="term" value="P:transposition"/>
    <property type="evidence" value="ECO:0007669"/>
    <property type="project" value="UniProtKB-KW"/>
</dbReference>
<feature type="domain" description="Probable transposase IS891/IS1136/IS1341" evidence="6">
    <location>
        <begin position="159"/>
        <end position="266"/>
    </location>
</feature>
<dbReference type="AlphaFoldDB" id="A0A1X7H7T0"/>
<proteinExistence type="inferred from homology"/>
<keyword evidence="5" id="KW-0233">DNA recombination</keyword>
<evidence type="ECO:0000256" key="2">
    <source>
        <dbReference type="ARBA" id="ARBA00011044"/>
    </source>
</evidence>
<evidence type="ECO:0000313" key="9">
    <source>
        <dbReference type="Proteomes" id="UP000192940"/>
    </source>
</evidence>
<dbReference type="GO" id="GO:0006310">
    <property type="term" value="P:DNA recombination"/>
    <property type="evidence" value="ECO:0007669"/>
    <property type="project" value="UniProtKB-KW"/>
</dbReference>